<sequence length="120" mass="13444">MRFRGGGVGHVSTLEHTSLFETDAGVDEQSLPVYDKNGNIIEDSITEGQEEEEELEEEDEDEDENEDKDEDEEDESSDRSDYSSESESSEEDYDSDLGPEDGEVDDIDELGLESLGYGNY</sequence>
<dbReference type="EMBL" id="JBANRG010000028">
    <property type="protein sequence ID" value="KAK7452755.1"/>
    <property type="molecule type" value="Genomic_DNA"/>
</dbReference>
<gene>
    <name evidence="2" type="ORF">VKT23_012156</name>
</gene>
<reference evidence="2 3" key="1">
    <citation type="submission" date="2024-01" db="EMBL/GenBank/DDBJ databases">
        <title>A draft genome for the cacao thread blight pathogen Marasmiellus scandens.</title>
        <authorList>
            <person name="Baruah I.K."/>
            <person name="Leung J."/>
            <person name="Bukari Y."/>
            <person name="Amoako-Attah I."/>
            <person name="Meinhardt L.W."/>
            <person name="Bailey B.A."/>
            <person name="Cohen S.P."/>
        </authorList>
    </citation>
    <scope>NUCLEOTIDE SEQUENCE [LARGE SCALE GENOMIC DNA]</scope>
    <source>
        <strain evidence="2 3">GH-19</strain>
    </source>
</reference>
<keyword evidence="3" id="KW-1185">Reference proteome</keyword>
<evidence type="ECO:0000313" key="2">
    <source>
        <dbReference type="EMBL" id="KAK7452755.1"/>
    </source>
</evidence>
<feature type="compositionally biased region" description="Acidic residues" evidence="1">
    <location>
        <begin position="44"/>
        <end position="76"/>
    </location>
</feature>
<evidence type="ECO:0000313" key="3">
    <source>
        <dbReference type="Proteomes" id="UP001498398"/>
    </source>
</evidence>
<protein>
    <submittedName>
        <fullName evidence="2">Uncharacterized protein</fullName>
    </submittedName>
</protein>
<proteinExistence type="predicted"/>
<evidence type="ECO:0000256" key="1">
    <source>
        <dbReference type="SAM" id="MobiDB-lite"/>
    </source>
</evidence>
<name>A0ABR1J7K0_9AGAR</name>
<dbReference type="Proteomes" id="UP001498398">
    <property type="component" value="Unassembled WGS sequence"/>
</dbReference>
<comment type="caution">
    <text evidence="2">The sequence shown here is derived from an EMBL/GenBank/DDBJ whole genome shotgun (WGS) entry which is preliminary data.</text>
</comment>
<feature type="compositionally biased region" description="Acidic residues" evidence="1">
    <location>
        <begin position="87"/>
        <end position="111"/>
    </location>
</feature>
<organism evidence="2 3">
    <name type="scientific">Marasmiellus scandens</name>
    <dbReference type="NCBI Taxonomy" id="2682957"/>
    <lineage>
        <taxon>Eukaryota</taxon>
        <taxon>Fungi</taxon>
        <taxon>Dikarya</taxon>
        <taxon>Basidiomycota</taxon>
        <taxon>Agaricomycotina</taxon>
        <taxon>Agaricomycetes</taxon>
        <taxon>Agaricomycetidae</taxon>
        <taxon>Agaricales</taxon>
        <taxon>Marasmiineae</taxon>
        <taxon>Omphalotaceae</taxon>
        <taxon>Marasmiellus</taxon>
    </lineage>
</organism>
<feature type="region of interest" description="Disordered" evidence="1">
    <location>
        <begin position="1"/>
        <end position="120"/>
    </location>
</feature>
<accession>A0ABR1J7K0</accession>